<keyword evidence="3 9" id="KW-0732">Signal</keyword>
<evidence type="ECO:0000256" key="9">
    <source>
        <dbReference type="SAM" id="SignalP"/>
    </source>
</evidence>
<dbReference type="Pfam" id="PF00008">
    <property type="entry name" value="EGF"/>
    <property type="match status" value="8"/>
</dbReference>
<feature type="disulfide bond" evidence="7">
    <location>
        <begin position="209"/>
        <end position="218"/>
    </location>
</feature>
<feature type="domain" description="EGF-like" evidence="10">
    <location>
        <begin position="411"/>
        <end position="463"/>
    </location>
</feature>
<dbReference type="PROSITE" id="PS00022">
    <property type="entry name" value="EGF_1"/>
    <property type="match status" value="10"/>
</dbReference>
<feature type="disulfide bond" evidence="7">
    <location>
        <begin position="584"/>
        <end position="601"/>
    </location>
</feature>
<dbReference type="PROSITE" id="PS01186">
    <property type="entry name" value="EGF_2"/>
    <property type="match status" value="4"/>
</dbReference>
<feature type="signal peptide" evidence="9">
    <location>
        <begin position="1"/>
        <end position="21"/>
    </location>
</feature>
<name>A0A6P8IFX1_ACTTE</name>
<gene>
    <name evidence="12" type="primary">LOC116300818</name>
</gene>
<keyword evidence="11" id="KW-1185">Reference proteome</keyword>
<feature type="disulfide bond" evidence="7">
    <location>
        <begin position="727"/>
        <end position="736"/>
    </location>
</feature>
<dbReference type="AlphaFoldDB" id="A0A6P8IFX1"/>
<dbReference type="PRINTS" id="PR00010">
    <property type="entry name" value="EGFBLOOD"/>
</dbReference>
<evidence type="ECO:0000256" key="7">
    <source>
        <dbReference type="PROSITE-ProRule" id="PRU00076"/>
    </source>
</evidence>
<feature type="domain" description="EGF-like" evidence="10">
    <location>
        <begin position="497"/>
        <end position="534"/>
    </location>
</feature>
<keyword evidence="6" id="KW-0325">Glycoprotein</keyword>
<dbReference type="CDD" id="cd00054">
    <property type="entry name" value="EGF_CA"/>
    <property type="match status" value="4"/>
</dbReference>
<feature type="disulfide bond" evidence="7">
    <location>
        <begin position="771"/>
        <end position="780"/>
    </location>
</feature>
<evidence type="ECO:0000256" key="6">
    <source>
        <dbReference type="ARBA" id="ARBA00023180"/>
    </source>
</evidence>
<feature type="domain" description="EGF-like" evidence="10">
    <location>
        <begin position="294"/>
        <end position="330"/>
    </location>
</feature>
<organism evidence="11 12">
    <name type="scientific">Actinia tenebrosa</name>
    <name type="common">Australian red waratah sea anemone</name>
    <dbReference type="NCBI Taxonomy" id="6105"/>
    <lineage>
        <taxon>Eukaryota</taxon>
        <taxon>Metazoa</taxon>
        <taxon>Cnidaria</taxon>
        <taxon>Anthozoa</taxon>
        <taxon>Hexacorallia</taxon>
        <taxon>Actiniaria</taxon>
        <taxon>Actiniidae</taxon>
        <taxon>Actinia</taxon>
    </lineage>
</organism>
<dbReference type="PANTHER" id="PTHR24049:SF22">
    <property type="entry name" value="DROSOPHILA CRUMBS HOMOLOG"/>
    <property type="match status" value="1"/>
</dbReference>
<feature type="domain" description="EGF-like" evidence="10">
    <location>
        <begin position="699"/>
        <end position="737"/>
    </location>
</feature>
<feature type="disulfide bond" evidence="7">
    <location>
        <begin position="603"/>
        <end position="612"/>
    </location>
</feature>
<keyword evidence="2 7" id="KW-0245">EGF-like domain</keyword>
<dbReference type="GO" id="GO:0032991">
    <property type="term" value="C:protein-containing complex"/>
    <property type="evidence" value="ECO:0007669"/>
    <property type="project" value="TreeGrafter"/>
</dbReference>
<feature type="domain" description="EGF-like" evidence="10">
    <location>
        <begin position="257"/>
        <end position="293"/>
    </location>
</feature>
<evidence type="ECO:0000259" key="10">
    <source>
        <dbReference type="PROSITE" id="PS50026"/>
    </source>
</evidence>
<evidence type="ECO:0000313" key="11">
    <source>
        <dbReference type="Proteomes" id="UP000515163"/>
    </source>
</evidence>
<feature type="domain" description="EGF-like" evidence="10">
    <location>
        <begin position="538"/>
        <end position="572"/>
    </location>
</feature>
<comment type="caution">
    <text evidence="7">Lacks conserved residue(s) required for the propagation of feature annotation.</text>
</comment>
<evidence type="ECO:0000256" key="4">
    <source>
        <dbReference type="ARBA" id="ARBA00022737"/>
    </source>
</evidence>
<dbReference type="InterPro" id="IPR051022">
    <property type="entry name" value="Notch_Cell-Fate_Det"/>
</dbReference>
<accession>A0A6P8IFX1</accession>
<dbReference type="SMART" id="SM00181">
    <property type="entry name" value="EGF"/>
    <property type="match status" value="15"/>
</dbReference>
<dbReference type="SUPFAM" id="SSF57196">
    <property type="entry name" value="EGF/Laminin"/>
    <property type="match status" value="13"/>
</dbReference>
<keyword evidence="4" id="KW-0677">Repeat</keyword>
<reference evidence="12" key="1">
    <citation type="submission" date="2025-08" db="UniProtKB">
        <authorList>
            <consortium name="RefSeq"/>
        </authorList>
    </citation>
    <scope>IDENTIFICATION</scope>
    <source>
        <tissue evidence="12">Tentacle</tissue>
    </source>
</reference>
<feature type="domain" description="EGF-like" evidence="10">
    <location>
        <begin position="745"/>
        <end position="781"/>
    </location>
</feature>
<evidence type="ECO:0000313" key="12">
    <source>
        <dbReference type="RefSeq" id="XP_031565634.1"/>
    </source>
</evidence>
<dbReference type="GO" id="GO:0005509">
    <property type="term" value="F:calcium ion binding"/>
    <property type="evidence" value="ECO:0007669"/>
    <property type="project" value="InterPro"/>
</dbReference>
<evidence type="ECO:0000256" key="2">
    <source>
        <dbReference type="ARBA" id="ARBA00022536"/>
    </source>
</evidence>
<evidence type="ECO:0000256" key="5">
    <source>
        <dbReference type="ARBA" id="ARBA00023157"/>
    </source>
</evidence>
<feature type="disulfide bond" evidence="7">
    <location>
        <begin position="320"/>
        <end position="329"/>
    </location>
</feature>
<dbReference type="FunFam" id="2.10.25.10:FF:000321">
    <property type="entry name" value="Protein delta homolog 1"/>
    <property type="match status" value="1"/>
</dbReference>
<feature type="compositionally biased region" description="Basic and acidic residues" evidence="8">
    <location>
        <begin position="133"/>
        <end position="147"/>
    </location>
</feature>
<feature type="domain" description="EGF-like" evidence="10">
    <location>
        <begin position="331"/>
        <end position="366"/>
    </location>
</feature>
<comment type="similarity">
    <text evidence="1">Belongs to the EGF domain peptide family.</text>
</comment>
<dbReference type="SMART" id="SM00179">
    <property type="entry name" value="EGF_CA"/>
    <property type="match status" value="7"/>
</dbReference>
<dbReference type="InParanoid" id="A0A6P8IFX1"/>
<dbReference type="GeneID" id="116300818"/>
<dbReference type="GO" id="GO:0045197">
    <property type="term" value="P:establishment or maintenance of epithelial cell apical/basal polarity"/>
    <property type="evidence" value="ECO:0007669"/>
    <property type="project" value="TreeGrafter"/>
</dbReference>
<feature type="domain" description="EGF-like" evidence="10">
    <location>
        <begin position="662"/>
        <end position="696"/>
    </location>
</feature>
<feature type="disulfide bond" evidence="7">
    <location>
        <begin position="356"/>
        <end position="365"/>
    </location>
</feature>
<dbReference type="KEGG" id="aten:116300818"/>
<dbReference type="InterPro" id="IPR000742">
    <property type="entry name" value="EGF"/>
</dbReference>
<feature type="disulfide bond" evidence="7">
    <location>
        <begin position="524"/>
        <end position="533"/>
    </location>
</feature>
<evidence type="ECO:0000256" key="8">
    <source>
        <dbReference type="SAM" id="MobiDB-lite"/>
    </source>
</evidence>
<feature type="domain" description="EGF-like" evidence="10">
    <location>
        <begin position="575"/>
        <end position="613"/>
    </location>
</feature>
<sequence length="847" mass="92301">MEKVYLFEFLVLMFFAFEVLPSNSRLNQGNVFSEKVDHQKSQFSENHRKFSSGGMYNGDALLQLDKAGNNSKGPQFETISSIVNETLEEAANTTQGNTTVLPGGYKIVKPKISPHVINSIVNKTLFKVLSNVSRDDPSESATEKDEGSGSGSGYISCEMCPGCVDCVVMPAPLAPPPVEVVHVNQFNENPCLHGGEVQEFPNGTFLCMCPVGFKGKTCRDLLYCHSNPCHNNGTCIEDAHGFKCICPKGFKGCTCEEFTSCEPNPCENDGICIQIDNNFNCACKPGYQGERCKDADPCFINPCLNSGTCTIIRGKANCSCTAHYGGDYCQVEKVCYDNPCHNGATCVENPTRPCICTKGYAGRLCSEHVCHSNPCLNGGACGVVQATAGGDNKWAYSCTCPVFFEGKKCEVPNFCKGDPCKNGGTCVDLYKQNMLSKRWINLMHQHPYYKCICRPGYTSKQCETDICDSCHDHTVCVDHRCVCNSGYTGDGFDCTRIASPCHPNPCSNGATCSIGPDLSYDCKCPKGYCGEHCDLICDMCALKPCMNGGSCYAIGDKRFCVCPPQYTGPDCNIRLPDLCQPNPCMHNFPCKYLKEKHDYFCDCKGKYSGKNCQDCDCPKATIVPGKKTYDSTCDAVGDCICPTIDGVSLTFDAHNGCVEGKTEQLCFPNPCQNGGTCLVKGERQEYCVCKPPYYGDRCQYKFCDVANPCQNYGTCIDIGVRDYKCRCTPQFTGENCTVPVPEPVVETLCSPSPCLYGGTCKERGNGYDCICLSRYTGPNCEVDRCADCDVNADCVDGHCRCRQGYIGTGYVCEIDSECGGIVCPTENQQCISGQCVCIPGTTCITNR</sequence>
<feature type="domain" description="EGF-like" evidence="10">
    <location>
        <begin position="182"/>
        <end position="219"/>
    </location>
</feature>
<feature type="domain" description="EGF-like" evidence="10">
    <location>
        <begin position="220"/>
        <end position="254"/>
    </location>
</feature>
<evidence type="ECO:0000256" key="3">
    <source>
        <dbReference type="ARBA" id="ARBA00022729"/>
    </source>
</evidence>
<dbReference type="PROSITE" id="PS50026">
    <property type="entry name" value="EGF_3"/>
    <property type="match status" value="13"/>
</dbReference>
<keyword evidence="5 7" id="KW-1015">Disulfide bond</keyword>
<feature type="region of interest" description="Disordered" evidence="8">
    <location>
        <begin position="132"/>
        <end position="152"/>
    </location>
</feature>
<dbReference type="FunFam" id="2.10.25.10:FF:000066">
    <property type="entry name" value="FAT atypical cadherin 4"/>
    <property type="match status" value="1"/>
</dbReference>
<dbReference type="OrthoDB" id="5945291at2759"/>
<feature type="chain" id="PRO_5028154514" evidence="9">
    <location>
        <begin position="22"/>
        <end position="847"/>
    </location>
</feature>
<dbReference type="Gene3D" id="2.10.25.10">
    <property type="entry name" value="Laminin"/>
    <property type="match status" value="13"/>
</dbReference>
<dbReference type="Proteomes" id="UP000515163">
    <property type="component" value="Unplaced"/>
</dbReference>
<dbReference type="GO" id="GO:0005886">
    <property type="term" value="C:plasma membrane"/>
    <property type="evidence" value="ECO:0007669"/>
    <property type="project" value="TreeGrafter"/>
</dbReference>
<feature type="domain" description="EGF-like" evidence="10">
    <location>
        <begin position="367"/>
        <end position="410"/>
    </location>
</feature>
<dbReference type="FunFam" id="2.10.25.10:FF:000012">
    <property type="entry name" value="Delta-like protein"/>
    <property type="match status" value="1"/>
</dbReference>
<dbReference type="FunFam" id="2.10.25.10:FF:000143">
    <property type="entry name" value="Protein crumbs 1"/>
    <property type="match status" value="1"/>
</dbReference>
<dbReference type="PANTHER" id="PTHR24049">
    <property type="entry name" value="CRUMBS FAMILY MEMBER"/>
    <property type="match status" value="1"/>
</dbReference>
<feature type="disulfide bond" evidence="7">
    <location>
        <begin position="283"/>
        <end position="292"/>
    </location>
</feature>
<evidence type="ECO:0000256" key="1">
    <source>
        <dbReference type="ARBA" id="ARBA00006373"/>
    </source>
</evidence>
<dbReference type="InterPro" id="IPR001881">
    <property type="entry name" value="EGF-like_Ca-bd_dom"/>
</dbReference>
<proteinExistence type="inferred from homology"/>
<dbReference type="RefSeq" id="XP_031565634.1">
    <property type="nucleotide sequence ID" value="XM_031709774.1"/>
</dbReference>
<feature type="disulfide bond" evidence="7">
    <location>
        <begin position="400"/>
        <end position="409"/>
    </location>
</feature>
<protein>
    <submittedName>
        <fullName evidence="12">Fibropellin-1-like isoform X1</fullName>
    </submittedName>
</protein>
<feature type="disulfide bond" evidence="7">
    <location>
        <begin position="453"/>
        <end position="462"/>
    </location>
</feature>
<feature type="disulfide bond" evidence="7">
    <location>
        <begin position="562"/>
        <end position="571"/>
    </location>
</feature>
<dbReference type="GO" id="GO:0007157">
    <property type="term" value="P:heterophilic cell-cell adhesion via plasma membrane cell adhesion molecules"/>
    <property type="evidence" value="ECO:0007669"/>
    <property type="project" value="TreeGrafter"/>
</dbReference>